<organism evidence="2 3">
    <name type="scientific">Heliocybe sulcata</name>
    <dbReference type="NCBI Taxonomy" id="5364"/>
    <lineage>
        <taxon>Eukaryota</taxon>
        <taxon>Fungi</taxon>
        <taxon>Dikarya</taxon>
        <taxon>Basidiomycota</taxon>
        <taxon>Agaricomycotina</taxon>
        <taxon>Agaricomycetes</taxon>
        <taxon>Gloeophyllales</taxon>
        <taxon>Gloeophyllaceae</taxon>
        <taxon>Heliocybe</taxon>
    </lineage>
</organism>
<feature type="region of interest" description="Disordered" evidence="1">
    <location>
        <begin position="1"/>
        <end position="42"/>
    </location>
</feature>
<evidence type="ECO:0000313" key="3">
    <source>
        <dbReference type="Proteomes" id="UP000305948"/>
    </source>
</evidence>
<sequence length="71" mass="7823">MRGKETGRPRQPIKAVNEDPSQRRKGSRNAAYQDLGSGNKGISFRSEKDRYFGIGCLLFGCVAKASGRPSY</sequence>
<evidence type="ECO:0000313" key="2">
    <source>
        <dbReference type="EMBL" id="TFK50427.1"/>
    </source>
</evidence>
<proteinExistence type="predicted"/>
<name>A0A5C3MZG1_9AGAM</name>
<dbReference type="Proteomes" id="UP000305948">
    <property type="component" value="Unassembled WGS sequence"/>
</dbReference>
<accession>A0A5C3MZG1</accession>
<reference evidence="2 3" key="1">
    <citation type="journal article" date="2019" name="Nat. Ecol. Evol.">
        <title>Megaphylogeny resolves global patterns of mushroom evolution.</title>
        <authorList>
            <person name="Varga T."/>
            <person name="Krizsan K."/>
            <person name="Foldi C."/>
            <person name="Dima B."/>
            <person name="Sanchez-Garcia M."/>
            <person name="Sanchez-Ramirez S."/>
            <person name="Szollosi G.J."/>
            <person name="Szarkandi J.G."/>
            <person name="Papp V."/>
            <person name="Albert L."/>
            <person name="Andreopoulos W."/>
            <person name="Angelini C."/>
            <person name="Antonin V."/>
            <person name="Barry K.W."/>
            <person name="Bougher N.L."/>
            <person name="Buchanan P."/>
            <person name="Buyck B."/>
            <person name="Bense V."/>
            <person name="Catcheside P."/>
            <person name="Chovatia M."/>
            <person name="Cooper J."/>
            <person name="Damon W."/>
            <person name="Desjardin D."/>
            <person name="Finy P."/>
            <person name="Geml J."/>
            <person name="Haridas S."/>
            <person name="Hughes K."/>
            <person name="Justo A."/>
            <person name="Karasinski D."/>
            <person name="Kautmanova I."/>
            <person name="Kiss B."/>
            <person name="Kocsube S."/>
            <person name="Kotiranta H."/>
            <person name="LaButti K.M."/>
            <person name="Lechner B.E."/>
            <person name="Liimatainen K."/>
            <person name="Lipzen A."/>
            <person name="Lukacs Z."/>
            <person name="Mihaltcheva S."/>
            <person name="Morgado L.N."/>
            <person name="Niskanen T."/>
            <person name="Noordeloos M.E."/>
            <person name="Ohm R.A."/>
            <person name="Ortiz-Santana B."/>
            <person name="Ovrebo C."/>
            <person name="Racz N."/>
            <person name="Riley R."/>
            <person name="Savchenko A."/>
            <person name="Shiryaev A."/>
            <person name="Soop K."/>
            <person name="Spirin V."/>
            <person name="Szebenyi C."/>
            <person name="Tomsovsky M."/>
            <person name="Tulloss R.E."/>
            <person name="Uehling J."/>
            <person name="Grigoriev I.V."/>
            <person name="Vagvolgyi C."/>
            <person name="Papp T."/>
            <person name="Martin F.M."/>
            <person name="Miettinen O."/>
            <person name="Hibbett D.S."/>
            <person name="Nagy L.G."/>
        </authorList>
    </citation>
    <scope>NUCLEOTIDE SEQUENCE [LARGE SCALE GENOMIC DNA]</scope>
    <source>
        <strain evidence="2 3">OMC1185</strain>
    </source>
</reference>
<gene>
    <name evidence="2" type="ORF">OE88DRAFT_1660812</name>
</gene>
<evidence type="ECO:0000256" key="1">
    <source>
        <dbReference type="SAM" id="MobiDB-lite"/>
    </source>
</evidence>
<dbReference type="AlphaFoldDB" id="A0A5C3MZG1"/>
<dbReference type="EMBL" id="ML213513">
    <property type="protein sequence ID" value="TFK50427.1"/>
    <property type="molecule type" value="Genomic_DNA"/>
</dbReference>
<protein>
    <submittedName>
        <fullName evidence="2">Uncharacterized protein</fullName>
    </submittedName>
</protein>
<keyword evidence="3" id="KW-1185">Reference proteome</keyword>